<gene>
    <name evidence="2" type="ORF">BDV23DRAFT_6798</name>
</gene>
<dbReference type="PANTHER" id="PTHR23225">
    <property type="entry name" value="ZINC FINGER PROTEIN"/>
    <property type="match status" value="1"/>
</dbReference>
<dbReference type="InterPro" id="IPR039970">
    <property type="entry name" value="TF_Grauzone"/>
</dbReference>
<sequence>MDGSRSFTDLQHSTDLSAHDYELFPDCDSVAHPLIFQRTSEMQRQLSRGDHTMKAPWFPSSMSLSNPSMHLDQIGSPHGMDVQMYPVMSDISSPFSGDPSSPGAESGPGNSGSWWNMGCYMSPPSSCADSMLPPLDHWGSSSPAASANLDASVAPSQIVQSYPIPIPIAELDLDLDARLGDEPIPVSNHNGLQHSTLGDTSCTLPYLGAEPAADQDSIPSPPRPVPATTRSGQKRGTRPKNGIEKRSGKKESLNDGAVHTRRTLSKIKTRKSSRPQRAFVCSFSRYGCTSSFASKNEWKRHVTSQHVQIGFYRCDVGQCNLNNMNKDVGVSSANDFNRKDLFTQHQRRMHAPWSKLSLATEEEKQQFDAGLEAVRHRCWREQRQAPPRSQCGFCGEEFAGHQSWNKRMEHVGRHFEKGDASPEGEKEDIALRDWAIKEGIVRRVEGQWKLASHCEK</sequence>
<accession>A0A5N7BWW4</accession>
<dbReference type="GO" id="GO:0003700">
    <property type="term" value="F:DNA-binding transcription factor activity"/>
    <property type="evidence" value="ECO:0007669"/>
    <property type="project" value="InterPro"/>
</dbReference>
<feature type="compositionally biased region" description="Basic residues" evidence="1">
    <location>
        <begin position="259"/>
        <end position="271"/>
    </location>
</feature>
<reference evidence="2" key="1">
    <citation type="submission" date="2019-04" db="EMBL/GenBank/DDBJ databases">
        <title>Friends and foes A comparative genomics studyof 23 Aspergillus species from section Flavi.</title>
        <authorList>
            <consortium name="DOE Joint Genome Institute"/>
            <person name="Kjaerbolling I."/>
            <person name="Vesth T."/>
            <person name="Frisvad J.C."/>
            <person name="Nybo J.L."/>
            <person name="Theobald S."/>
            <person name="Kildgaard S."/>
            <person name="Isbrandt T."/>
            <person name="Kuo A."/>
            <person name="Sato A."/>
            <person name="Lyhne E.K."/>
            <person name="Kogle M.E."/>
            <person name="Wiebenga A."/>
            <person name="Kun R.S."/>
            <person name="Lubbers R.J."/>
            <person name="Makela M.R."/>
            <person name="Barry K."/>
            <person name="Chovatia M."/>
            <person name="Clum A."/>
            <person name="Daum C."/>
            <person name="Haridas S."/>
            <person name="He G."/>
            <person name="LaButti K."/>
            <person name="Lipzen A."/>
            <person name="Mondo S."/>
            <person name="Riley R."/>
            <person name="Salamov A."/>
            <person name="Simmons B.A."/>
            <person name="Magnuson J.K."/>
            <person name="Henrissat B."/>
            <person name="Mortensen U.H."/>
            <person name="Larsen T.O."/>
            <person name="Devries R.P."/>
            <person name="Grigoriev I.V."/>
            <person name="Machida M."/>
            <person name="Baker S.E."/>
            <person name="Andersen M.R."/>
        </authorList>
    </citation>
    <scope>NUCLEOTIDE SEQUENCE [LARGE SCALE GENOMIC DNA]</scope>
    <source>
        <strain evidence="2">IBT 14317</strain>
    </source>
</reference>
<dbReference type="EMBL" id="ML735314">
    <property type="protein sequence ID" value="KAE8386320.1"/>
    <property type="molecule type" value="Genomic_DNA"/>
</dbReference>
<dbReference type="Proteomes" id="UP000326877">
    <property type="component" value="Unassembled WGS sequence"/>
</dbReference>
<evidence type="ECO:0000313" key="2">
    <source>
        <dbReference type="EMBL" id="KAE8386320.1"/>
    </source>
</evidence>
<dbReference type="OrthoDB" id="5388486at2759"/>
<evidence type="ECO:0008006" key="3">
    <source>
        <dbReference type="Google" id="ProtNLM"/>
    </source>
</evidence>
<dbReference type="PANTHER" id="PTHR23225:SF2">
    <property type="entry name" value="AT09679P-RELATED"/>
    <property type="match status" value="1"/>
</dbReference>
<evidence type="ECO:0000256" key="1">
    <source>
        <dbReference type="SAM" id="MobiDB-lite"/>
    </source>
</evidence>
<feature type="region of interest" description="Disordered" evidence="1">
    <location>
        <begin position="203"/>
        <end position="271"/>
    </location>
</feature>
<proteinExistence type="predicted"/>
<name>A0A5N7BWW4_PETAA</name>
<organism evidence="2">
    <name type="scientific">Petromyces alliaceus</name>
    <name type="common">Aspergillus alliaceus</name>
    <dbReference type="NCBI Taxonomy" id="209559"/>
    <lineage>
        <taxon>Eukaryota</taxon>
        <taxon>Fungi</taxon>
        <taxon>Dikarya</taxon>
        <taxon>Ascomycota</taxon>
        <taxon>Pezizomycotina</taxon>
        <taxon>Eurotiomycetes</taxon>
        <taxon>Eurotiomycetidae</taxon>
        <taxon>Eurotiales</taxon>
        <taxon>Aspergillaceae</taxon>
        <taxon>Aspergillus</taxon>
        <taxon>Aspergillus subgen. Circumdati</taxon>
    </lineage>
</organism>
<protein>
    <recommendedName>
        <fullName evidence="3">C2H2 finger domain protein</fullName>
    </recommendedName>
</protein>
<feature type="compositionally biased region" description="Basic and acidic residues" evidence="1">
    <location>
        <begin position="241"/>
        <end position="253"/>
    </location>
</feature>
<dbReference type="AlphaFoldDB" id="A0A5N7BWW4"/>